<dbReference type="SUPFAM" id="SSF53383">
    <property type="entry name" value="PLP-dependent transferases"/>
    <property type="match status" value="1"/>
</dbReference>
<dbReference type="InterPro" id="IPR015424">
    <property type="entry name" value="PyrdxlP-dep_Trfase"/>
</dbReference>
<feature type="domain" description="Aminotransferase class I/classII large" evidence="5">
    <location>
        <begin position="62"/>
        <end position="365"/>
    </location>
</feature>
<dbReference type="GO" id="GO:0005737">
    <property type="term" value="C:cytoplasm"/>
    <property type="evidence" value="ECO:0007669"/>
    <property type="project" value="TreeGrafter"/>
</dbReference>
<reference evidence="6" key="1">
    <citation type="journal article" date="2020" name="mSystems">
        <title>Genome- and Community-Level Interaction Insights into Carbon Utilization and Element Cycling Functions of Hydrothermarchaeota in Hydrothermal Sediment.</title>
        <authorList>
            <person name="Zhou Z."/>
            <person name="Liu Y."/>
            <person name="Xu W."/>
            <person name="Pan J."/>
            <person name="Luo Z.H."/>
            <person name="Li M."/>
        </authorList>
    </citation>
    <scope>NUCLEOTIDE SEQUENCE [LARGE SCALE GENOMIC DNA]</scope>
    <source>
        <strain evidence="6">SpSt-500</strain>
    </source>
</reference>
<dbReference type="CDD" id="cd00609">
    <property type="entry name" value="AAT_like"/>
    <property type="match status" value="1"/>
</dbReference>
<keyword evidence="3 6" id="KW-0808">Transferase</keyword>
<dbReference type="EMBL" id="DSVI01000004">
    <property type="protein sequence ID" value="HGT46792.1"/>
    <property type="molecule type" value="Genomic_DNA"/>
</dbReference>
<comment type="cofactor">
    <cofactor evidence="1">
        <name>pyridoxal 5'-phosphate</name>
        <dbReference type="ChEBI" id="CHEBI:597326"/>
    </cofactor>
</comment>
<dbReference type="Pfam" id="PF00155">
    <property type="entry name" value="Aminotran_1_2"/>
    <property type="match status" value="1"/>
</dbReference>
<protein>
    <submittedName>
        <fullName evidence="6">Pyridoxal phosphate-dependent aminotransferase</fullName>
    </submittedName>
</protein>
<accession>A0A832DMB1</accession>
<keyword evidence="2 6" id="KW-0032">Aminotransferase</keyword>
<dbReference type="PANTHER" id="PTHR43807:SF20">
    <property type="entry name" value="FI04487P"/>
    <property type="match status" value="1"/>
</dbReference>
<dbReference type="InterPro" id="IPR004839">
    <property type="entry name" value="Aminotransferase_I/II_large"/>
</dbReference>
<dbReference type="GO" id="GO:0030170">
    <property type="term" value="F:pyridoxal phosphate binding"/>
    <property type="evidence" value="ECO:0007669"/>
    <property type="project" value="InterPro"/>
</dbReference>
<evidence type="ECO:0000259" key="5">
    <source>
        <dbReference type="Pfam" id="PF00155"/>
    </source>
</evidence>
<evidence type="ECO:0000256" key="1">
    <source>
        <dbReference type="ARBA" id="ARBA00001933"/>
    </source>
</evidence>
<evidence type="ECO:0000256" key="3">
    <source>
        <dbReference type="ARBA" id="ARBA00022679"/>
    </source>
</evidence>
<sequence length="447" mass="50471">MNTVKVSSKETPINYQIVTQKIKDSKLDDLGNATIREIKRLVDEIEKATGEKFIRMEMGIPGLPPAKVGVQAEIDALKKGVAAIYPDIYGVAQLKTEASRFIKLFMNIDVSPEGCIPTAGSMMGSFASFMTINRCDDKKDTVLFINPGFPVHMQQLKVLGIKSESFDVYNFRGDKLRDKLESYLKKGNISCLLYSNPNNPSWICFTEKELKIIGELCNKYDVIPIEDLAYFAMDFRKDLSKPGQPPYQPTVANYTNQFILTISSSKAFSYAGQRIGLLVISDDLFNRSYPNLKNYYAKDLFGYSMIFGTLYALSAGITHSAQYALAEILRAANDGEFNFVEEVKEYGEKAKIMKKLFTQYGFQIVYDKDENEPIADGFYFTIAYPGMNGGELLKELLYYGISAITLQITGSERTEGLRACVSLVQRNQFADLEYRLKRFQEDHPIKP</sequence>
<evidence type="ECO:0000313" key="6">
    <source>
        <dbReference type="EMBL" id="HGT46792.1"/>
    </source>
</evidence>
<proteinExistence type="predicted"/>
<evidence type="ECO:0000256" key="4">
    <source>
        <dbReference type="ARBA" id="ARBA00022898"/>
    </source>
</evidence>
<organism evidence="6">
    <name type="scientific">Ignavibacterium album</name>
    <dbReference type="NCBI Taxonomy" id="591197"/>
    <lineage>
        <taxon>Bacteria</taxon>
        <taxon>Pseudomonadati</taxon>
        <taxon>Ignavibacteriota</taxon>
        <taxon>Ignavibacteria</taxon>
        <taxon>Ignavibacteriales</taxon>
        <taxon>Ignavibacteriaceae</taxon>
        <taxon>Ignavibacterium</taxon>
    </lineage>
</organism>
<evidence type="ECO:0000256" key="2">
    <source>
        <dbReference type="ARBA" id="ARBA00022576"/>
    </source>
</evidence>
<gene>
    <name evidence="6" type="ORF">ENS56_02015</name>
</gene>
<comment type="caution">
    <text evidence="6">The sequence shown here is derived from an EMBL/GenBank/DDBJ whole genome shotgun (WGS) entry which is preliminary data.</text>
</comment>
<dbReference type="Gene3D" id="3.40.640.10">
    <property type="entry name" value="Type I PLP-dependent aspartate aminotransferase-like (Major domain)"/>
    <property type="match status" value="1"/>
</dbReference>
<dbReference type="InterPro" id="IPR015421">
    <property type="entry name" value="PyrdxlP-dep_Trfase_major"/>
</dbReference>
<dbReference type="AlphaFoldDB" id="A0A832DMB1"/>
<name>A0A832DMB1_9BACT</name>
<keyword evidence="4" id="KW-0663">Pyridoxal phosphate</keyword>
<dbReference type="GO" id="GO:0016212">
    <property type="term" value="F:kynurenine-oxoglutarate transaminase activity"/>
    <property type="evidence" value="ECO:0007669"/>
    <property type="project" value="TreeGrafter"/>
</dbReference>
<dbReference type="PANTHER" id="PTHR43807">
    <property type="entry name" value="FI04487P"/>
    <property type="match status" value="1"/>
</dbReference>
<dbReference type="InterPro" id="IPR051326">
    <property type="entry name" value="Kynurenine-oxoglutarate_AT"/>
</dbReference>
<dbReference type="Gene3D" id="3.90.1150.100">
    <property type="match status" value="2"/>
</dbReference>